<evidence type="ECO:0000256" key="1">
    <source>
        <dbReference type="SAM" id="Coils"/>
    </source>
</evidence>
<keyword evidence="3" id="KW-0808">Transferase</keyword>
<evidence type="ECO:0000259" key="2">
    <source>
        <dbReference type="Pfam" id="PF04230"/>
    </source>
</evidence>
<sequence>MRFGVLDYKTQNLGDEIQSLAAMRFLPRVDDYIERDSLGAFQPVNDEPIAMVLNGWFGHGAESWPPPEAIRPLLVSMHLASWEGGPAHVSAADFFLDEPVVQYLRENGPVGARDLHTLDLLQKRNVPAYFSGCMTLTLQRSSQAPRGDYIVVNDVPDEVLLQVRRLTHRRIIHTTHEDLTTPAGKARFDKARELLALYESAHCVITTRLHCMLPCLALGTPVLLIEAGQEPSRFPGLDTLVRRCSATDFVEGRAPFDVERPEPNSDEFRKLRSSLEQTVTSYIERMSTSPAPSRGTTPPMELRLQTLQRLCARRREQLERVSAELPKQADALASVTARLTARDAELAALASEREQLRQQLTTTSQEGERLRSDLAALTSERERLRQQLAAATQEGEGLRSALAAMTGERDGLLRQLHEWGGSYAWRMTVGLRTAAARVPGLRAGARQVMDALAKR</sequence>
<keyword evidence="1" id="KW-0175">Coiled coil</keyword>
<dbReference type="InterPro" id="IPR007345">
    <property type="entry name" value="Polysacch_pyruvyl_Trfase"/>
</dbReference>
<feature type="coiled-coil region" evidence="1">
    <location>
        <begin position="304"/>
        <end position="401"/>
    </location>
</feature>
<keyword evidence="4" id="KW-1185">Reference proteome</keyword>
<protein>
    <submittedName>
        <fullName evidence="3">Polysaccharide pyruvyl transferase family protein</fullName>
    </submittedName>
</protein>
<dbReference type="Gene3D" id="6.10.250.3110">
    <property type="match status" value="1"/>
</dbReference>
<dbReference type="Proteomes" id="UP000662747">
    <property type="component" value="Chromosome"/>
</dbReference>
<name>A0ABX7P5K3_9BACT</name>
<organism evidence="3 4">
    <name type="scientific">Pyxidicoccus parkwayensis</name>
    <dbReference type="NCBI Taxonomy" id="2813578"/>
    <lineage>
        <taxon>Bacteria</taxon>
        <taxon>Pseudomonadati</taxon>
        <taxon>Myxococcota</taxon>
        <taxon>Myxococcia</taxon>
        <taxon>Myxococcales</taxon>
        <taxon>Cystobacterineae</taxon>
        <taxon>Myxococcaceae</taxon>
        <taxon>Pyxidicoccus</taxon>
    </lineage>
</organism>
<gene>
    <name evidence="3" type="ORF">JY651_12680</name>
</gene>
<reference evidence="3 4" key="1">
    <citation type="submission" date="2021-02" db="EMBL/GenBank/DDBJ databases">
        <title>De Novo genome assembly of isolated myxobacteria.</title>
        <authorList>
            <person name="Stevens D.C."/>
        </authorList>
    </citation>
    <scope>NUCLEOTIDE SEQUENCE [LARGE SCALE GENOMIC DNA]</scope>
    <source>
        <strain evidence="4">SCPEA02</strain>
    </source>
</reference>
<dbReference type="Pfam" id="PF04230">
    <property type="entry name" value="PS_pyruv_trans"/>
    <property type="match status" value="1"/>
</dbReference>
<evidence type="ECO:0000313" key="3">
    <source>
        <dbReference type="EMBL" id="QSQ25727.1"/>
    </source>
</evidence>
<dbReference type="RefSeq" id="WP_206727279.1">
    <property type="nucleotide sequence ID" value="NZ_CP071090.1"/>
</dbReference>
<dbReference type="EMBL" id="CP071090">
    <property type="protein sequence ID" value="QSQ25727.1"/>
    <property type="molecule type" value="Genomic_DNA"/>
</dbReference>
<dbReference type="GO" id="GO:0016740">
    <property type="term" value="F:transferase activity"/>
    <property type="evidence" value="ECO:0007669"/>
    <property type="project" value="UniProtKB-KW"/>
</dbReference>
<feature type="domain" description="Polysaccharide pyruvyl transferase" evidence="2">
    <location>
        <begin position="103"/>
        <end position="225"/>
    </location>
</feature>
<evidence type="ECO:0000313" key="4">
    <source>
        <dbReference type="Proteomes" id="UP000662747"/>
    </source>
</evidence>
<accession>A0ABX7P5K3</accession>
<proteinExistence type="predicted"/>